<evidence type="ECO:0000256" key="1">
    <source>
        <dbReference type="SAM" id="SignalP"/>
    </source>
</evidence>
<dbReference type="Gene3D" id="2.60.40.1190">
    <property type="match status" value="1"/>
</dbReference>
<dbReference type="SUPFAM" id="SSF49344">
    <property type="entry name" value="CBD9-like"/>
    <property type="match status" value="1"/>
</dbReference>
<reference evidence="3" key="1">
    <citation type="journal article" date="2019" name="Int. J. Syst. Evol. Microbiol.">
        <title>The Global Catalogue of Microorganisms (GCM) 10K type strain sequencing project: providing services to taxonomists for standard genome sequencing and annotation.</title>
        <authorList>
            <consortium name="The Broad Institute Genomics Platform"/>
            <consortium name="The Broad Institute Genome Sequencing Center for Infectious Disease"/>
            <person name="Wu L."/>
            <person name="Ma J."/>
        </authorList>
    </citation>
    <scope>NUCLEOTIDE SEQUENCE [LARGE SCALE GENOMIC DNA]</scope>
    <source>
        <strain evidence="3">CCUG 63418</strain>
    </source>
</reference>
<accession>A0ABW2YRF2</accession>
<comment type="caution">
    <text evidence="2">The sequence shown here is derived from an EMBL/GenBank/DDBJ whole genome shotgun (WGS) entry which is preliminary data.</text>
</comment>
<dbReference type="Proteomes" id="UP001596958">
    <property type="component" value="Unassembled WGS sequence"/>
</dbReference>
<dbReference type="RefSeq" id="WP_377096595.1">
    <property type="nucleotide sequence ID" value="NZ_JBHTHU010000001.1"/>
</dbReference>
<proteinExistence type="predicted"/>
<feature type="chain" id="PRO_5046714773" evidence="1">
    <location>
        <begin position="19"/>
        <end position="270"/>
    </location>
</feature>
<feature type="signal peptide" evidence="1">
    <location>
        <begin position="1"/>
        <end position="18"/>
    </location>
</feature>
<dbReference type="EMBL" id="JBHTHU010000001">
    <property type="protein sequence ID" value="MFD0748789.1"/>
    <property type="molecule type" value="Genomic_DNA"/>
</dbReference>
<evidence type="ECO:0000313" key="3">
    <source>
        <dbReference type="Proteomes" id="UP001596958"/>
    </source>
</evidence>
<keyword evidence="1" id="KW-0732">Signal</keyword>
<protein>
    <submittedName>
        <fullName evidence="2">Uncharacterized protein</fullName>
    </submittedName>
</protein>
<keyword evidence="3" id="KW-1185">Reference proteome</keyword>
<sequence length="270" mass="30310">MKKITLFLLTIVAFNTYAQKLPNVQQTSLRAPANVKIDGKAAEWGNFAAYNYATSLHYTMANDDKNLYLAIHATDPNVLAKITQRGIVLVIDPSGKKDDKNAVTVQYPVFEVQYKNKPNLKFSNAGGLMAVQREAIRSNPDSMLAVANNRLKLNDKYIRTAGMVDVDTLLSVYNDKDIVARQGFEKWESYNYEMSIPLKYLKLPSSAKQAFSYHIVLNGIDLLKDSGMTMTMIDGRMTMKVDGNSALYKKDDFPALTTTTDFWGEYTLAK</sequence>
<name>A0ABW2YRF2_9SPHI</name>
<gene>
    <name evidence="2" type="ORF">ACFQZS_01460</name>
</gene>
<evidence type="ECO:0000313" key="2">
    <source>
        <dbReference type="EMBL" id="MFD0748789.1"/>
    </source>
</evidence>
<organism evidence="2 3">
    <name type="scientific">Mucilaginibacter calamicampi</name>
    <dbReference type="NCBI Taxonomy" id="1302352"/>
    <lineage>
        <taxon>Bacteria</taxon>
        <taxon>Pseudomonadati</taxon>
        <taxon>Bacteroidota</taxon>
        <taxon>Sphingobacteriia</taxon>
        <taxon>Sphingobacteriales</taxon>
        <taxon>Sphingobacteriaceae</taxon>
        <taxon>Mucilaginibacter</taxon>
    </lineage>
</organism>